<evidence type="ECO:0000313" key="7">
    <source>
        <dbReference type="EMBL" id="MDP9849119.1"/>
    </source>
</evidence>
<dbReference type="EMBL" id="JAUSQU010000001">
    <property type="protein sequence ID" value="MDP9849119.1"/>
    <property type="molecule type" value="Genomic_DNA"/>
</dbReference>
<dbReference type="Gene3D" id="3.40.50.12580">
    <property type="match status" value="1"/>
</dbReference>
<evidence type="ECO:0000313" key="8">
    <source>
        <dbReference type="Proteomes" id="UP001225356"/>
    </source>
</evidence>
<keyword evidence="3" id="KW-1003">Cell membrane</keyword>
<keyword evidence="6" id="KW-0472">Membrane</keyword>
<keyword evidence="8" id="KW-1185">Reference proteome</keyword>
<evidence type="ECO:0000256" key="6">
    <source>
        <dbReference type="ARBA" id="ARBA00023136"/>
    </source>
</evidence>
<evidence type="ECO:0000256" key="4">
    <source>
        <dbReference type="ARBA" id="ARBA00022679"/>
    </source>
</evidence>
<evidence type="ECO:0000256" key="5">
    <source>
        <dbReference type="ARBA" id="ARBA00022944"/>
    </source>
</evidence>
<evidence type="ECO:0000256" key="1">
    <source>
        <dbReference type="ARBA" id="ARBA00004202"/>
    </source>
</evidence>
<comment type="subcellular location">
    <subcellularLocation>
        <location evidence="1">Cell membrane</location>
        <topology evidence="1">Peripheral membrane protein</topology>
    </subcellularLocation>
</comment>
<evidence type="ECO:0000256" key="3">
    <source>
        <dbReference type="ARBA" id="ARBA00022475"/>
    </source>
</evidence>
<sequence>MDSALSKGGAFSMATGATPARASGDPVVDRLRAVQDLCDRGEPLELIMAAVLAEGLDPGQRRRFDADALAGPLGSRLDLATKRGAARRREFVTLFKPYLAGVDARVKRDLPVARRIAFHLLEHREVAELADGDALQKVATAAAEPSKRVRTSMRWYADLPLRDELPDSLFRLRAADLIPMTQVEDISWSGGRLRVSGHAYLAGLSMRSRRFNRATVVLRGPRWLPPIRLRTRRVFHPEATHGAEEAGCNYDWSGFTAELHPWALRWRAGVRAVVRGAKRLLRRRATVQDTTTWRAEIVIWSRGARATGLLRGPSIGRTERPSGLEVRPSKWVRPVWTSDRALQIVLQPTRAELTGVRLDGEKLEVSVFLPGKGTGKGHARLDGHRISADFTPVEGGTAVVVPLAVSSLLQERDGGRLWVEPKGDPAASVMLGKAQESRSIVGEREITVLRDRRDRVIVSAHRIRPIVSGVTWDENGTLTLEGSYPGEGSAELSLKHRTGLIYTVPLERDGSRFSVRFAPAAMPRFGDTVPLASGSWSMAVRDAGEMVPVRVDHSILDTLDEAPRIRDGREYRLISTRFDVPVLAVAEHLPDDEKGAGGLYSLRRAFYPAERARELTDATVYVASDGRQYEGNVRAIYEERVRRGDDREHIWVVKDGAFVPPGSRELGFGPDVTPTVVRAGSREHYAVLARSRYVVTNGFLPPWFRAREDQVVVQTWHGTPVKRLGNDLPHMSRDPKPPVWYRQAAEVRGWDLLVSQSPWATPVLRKAFGYQGKVLESGYPRNDVFLAPEREETAAAMRRKLGIAEGVKVVLYAPTWRDYDRKSATLRLNLAEARRVLGPGHEFLIRAHAMQAAPKMPAGLGLDVTTYPDIADLLLIADVLITDYSSVMFDFAVTGRPILFFTHDLQRYSAKRGLYFDLAAEAPGPLLATSAEVVEALRTIDEVAAAHAERYERFQRTYTPRDDGKATARIVDHVFVS</sequence>
<reference evidence="7 8" key="1">
    <citation type="submission" date="2023-07" db="EMBL/GenBank/DDBJ databases">
        <title>Sequencing the genomes of 1000 actinobacteria strains.</title>
        <authorList>
            <person name="Klenk H.-P."/>
        </authorList>
    </citation>
    <scope>NUCLEOTIDE SEQUENCE [LARGE SCALE GENOMIC DNA]</scope>
    <source>
        <strain evidence="7 8">DSM 46740</strain>
    </source>
</reference>
<dbReference type="InterPro" id="IPR043149">
    <property type="entry name" value="TagF_N"/>
</dbReference>
<dbReference type="InterPro" id="IPR007554">
    <property type="entry name" value="Glycerophosphate_synth"/>
</dbReference>
<dbReference type="EC" id="2.7.8.12" evidence="7"/>
<dbReference type="InterPro" id="IPR043148">
    <property type="entry name" value="TagF_C"/>
</dbReference>
<dbReference type="Pfam" id="PF04464">
    <property type="entry name" value="Glyphos_transf"/>
    <property type="match status" value="1"/>
</dbReference>
<dbReference type="InterPro" id="IPR051612">
    <property type="entry name" value="Teichoic_Acid_Biosynth"/>
</dbReference>
<gene>
    <name evidence="7" type="ORF">J2853_008330</name>
</gene>
<dbReference type="PANTHER" id="PTHR37316">
    <property type="entry name" value="TEICHOIC ACID GLYCEROL-PHOSPHATE PRIMASE"/>
    <property type="match status" value="1"/>
</dbReference>
<accession>A0ABT9QQT7</accession>
<name>A0ABT9QQT7_9ACTN</name>
<dbReference type="RefSeq" id="WP_307566798.1">
    <property type="nucleotide sequence ID" value="NZ_JAUSQU010000001.1"/>
</dbReference>
<protein>
    <submittedName>
        <fullName evidence="7">CDP-glycerol glycerophosphotransferase</fullName>
        <ecNumber evidence="7">2.7.8.12</ecNumber>
    </submittedName>
</protein>
<evidence type="ECO:0000256" key="2">
    <source>
        <dbReference type="ARBA" id="ARBA00010488"/>
    </source>
</evidence>
<comment type="similarity">
    <text evidence="2">Belongs to the CDP-glycerol glycerophosphotransferase family.</text>
</comment>
<dbReference type="SUPFAM" id="SSF53756">
    <property type="entry name" value="UDP-Glycosyltransferase/glycogen phosphorylase"/>
    <property type="match status" value="1"/>
</dbReference>
<organism evidence="7 8">
    <name type="scientific">Streptosporangium lutulentum</name>
    <dbReference type="NCBI Taxonomy" id="1461250"/>
    <lineage>
        <taxon>Bacteria</taxon>
        <taxon>Bacillati</taxon>
        <taxon>Actinomycetota</taxon>
        <taxon>Actinomycetes</taxon>
        <taxon>Streptosporangiales</taxon>
        <taxon>Streptosporangiaceae</taxon>
        <taxon>Streptosporangium</taxon>
    </lineage>
</organism>
<dbReference type="PANTHER" id="PTHR37316:SF3">
    <property type="entry name" value="TEICHOIC ACID GLYCEROL-PHOSPHATE TRANSFERASE"/>
    <property type="match status" value="1"/>
</dbReference>
<dbReference type="GO" id="GO:0047355">
    <property type="term" value="F:CDP-glycerol glycerophosphotransferase activity"/>
    <property type="evidence" value="ECO:0007669"/>
    <property type="project" value="UniProtKB-EC"/>
</dbReference>
<keyword evidence="4 7" id="KW-0808">Transferase</keyword>
<dbReference type="Proteomes" id="UP001225356">
    <property type="component" value="Unassembled WGS sequence"/>
</dbReference>
<proteinExistence type="inferred from homology"/>
<dbReference type="Gene3D" id="3.40.50.11820">
    <property type="match status" value="1"/>
</dbReference>
<comment type="caution">
    <text evidence="7">The sequence shown here is derived from an EMBL/GenBank/DDBJ whole genome shotgun (WGS) entry which is preliminary data.</text>
</comment>
<keyword evidence="5" id="KW-0777">Teichoic acid biosynthesis</keyword>